<feature type="region of interest" description="Disordered" evidence="1">
    <location>
        <begin position="1"/>
        <end position="27"/>
    </location>
</feature>
<feature type="region of interest" description="Disordered" evidence="1">
    <location>
        <begin position="150"/>
        <end position="171"/>
    </location>
</feature>
<dbReference type="VEuPathDB" id="AmoebaDB:FDP41_012278"/>
<dbReference type="OrthoDB" id="10258518at2759"/>
<name>A0A6A5C3H8_NAEFO</name>
<accession>A0A6A5C3H8</accession>
<dbReference type="OMA" id="IGSEREM"/>
<dbReference type="EMBL" id="VFQX01000013">
    <property type="protein sequence ID" value="KAF0981621.1"/>
    <property type="molecule type" value="Genomic_DNA"/>
</dbReference>
<dbReference type="RefSeq" id="XP_044566334.1">
    <property type="nucleotide sequence ID" value="XM_044702779.1"/>
</dbReference>
<dbReference type="VEuPathDB" id="AmoebaDB:NF0052460"/>
<dbReference type="GeneID" id="68119493"/>
<evidence type="ECO:0000256" key="1">
    <source>
        <dbReference type="SAM" id="MobiDB-lite"/>
    </source>
</evidence>
<dbReference type="VEuPathDB" id="AmoebaDB:NfTy_039280"/>
<proteinExistence type="predicted"/>
<reference evidence="2 3" key="1">
    <citation type="journal article" date="2019" name="Sci. Rep.">
        <title>Nanopore sequencing improves the draft genome of the human pathogenic amoeba Naegleria fowleri.</title>
        <authorList>
            <person name="Liechti N."/>
            <person name="Schurch N."/>
            <person name="Bruggmann R."/>
            <person name="Wittwer M."/>
        </authorList>
    </citation>
    <scope>NUCLEOTIDE SEQUENCE [LARGE SCALE GENOMIC DNA]</scope>
    <source>
        <strain evidence="2 3">ATCC 30894</strain>
    </source>
</reference>
<dbReference type="AlphaFoldDB" id="A0A6A5C3H8"/>
<organism evidence="2 3">
    <name type="scientific">Naegleria fowleri</name>
    <name type="common">Brain eating amoeba</name>
    <dbReference type="NCBI Taxonomy" id="5763"/>
    <lineage>
        <taxon>Eukaryota</taxon>
        <taxon>Discoba</taxon>
        <taxon>Heterolobosea</taxon>
        <taxon>Tetramitia</taxon>
        <taxon>Eutetramitia</taxon>
        <taxon>Vahlkampfiidae</taxon>
        <taxon>Naegleria</taxon>
    </lineage>
</organism>
<keyword evidence="3" id="KW-1185">Reference proteome</keyword>
<dbReference type="Proteomes" id="UP000444721">
    <property type="component" value="Unassembled WGS sequence"/>
</dbReference>
<comment type="caution">
    <text evidence="2">The sequence shown here is derived from an EMBL/GenBank/DDBJ whole genome shotgun (WGS) entry which is preliminary data.</text>
</comment>
<evidence type="ECO:0000313" key="2">
    <source>
        <dbReference type="EMBL" id="KAF0981621.1"/>
    </source>
</evidence>
<gene>
    <name evidence="2" type="ORF">FDP41_012278</name>
</gene>
<feature type="compositionally biased region" description="Polar residues" evidence="1">
    <location>
        <begin position="1"/>
        <end position="18"/>
    </location>
</feature>
<sequence>MVRSEQTTNRTGVVLSSESDGHHRHSQSTLLSQFMNLVFPKIISSTAVMSGLLNHSNQRPTTTLSNQSHSSDIQRVIGSEREMFDKINPETLQIEKYNVLSDKSIYSKRPLYDENRFQEDHDDLMALEWRRNRELEQDVQKKESFKKRMSEITGSEHQNEPTQKESVIPSNDNDKIGLLESYLVNKDESENLPTTRRVKSSSISGISNATNVTHLYSTLLPELRNELRRKGLKQVGFIRFNTNTITSDDALAKLRQSTKDTHNPFNPMAFEDPSLRILAPKQWQGALPSPAKDDIIQSAISGLQSHFSLSSNFIKQGEMIEYNFSVTRQHQDQSYGSQSNNALKSISLQLVISLSQVEKSRTLLQSKKTFQFEGYDAHSSSHNVIVMQQQQIPLNIQTASLEPGTYQLFAQVLLFLPNSTTSTILSSHGPYDIHIIPKN</sequence>
<evidence type="ECO:0000313" key="3">
    <source>
        <dbReference type="Proteomes" id="UP000444721"/>
    </source>
</evidence>
<protein>
    <submittedName>
        <fullName evidence="2">Uncharacterized protein</fullName>
    </submittedName>
</protein>